<proteinExistence type="predicted"/>
<organism evidence="1 2">
    <name type="scientific">Hypoxylon rubiginosum</name>
    <dbReference type="NCBI Taxonomy" id="110542"/>
    <lineage>
        <taxon>Eukaryota</taxon>
        <taxon>Fungi</taxon>
        <taxon>Dikarya</taxon>
        <taxon>Ascomycota</taxon>
        <taxon>Pezizomycotina</taxon>
        <taxon>Sordariomycetes</taxon>
        <taxon>Xylariomycetidae</taxon>
        <taxon>Xylariales</taxon>
        <taxon>Hypoxylaceae</taxon>
        <taxon>Hypoxylon</taxon>
    </lineage>
</organism>
<protein>
    <submittedName>
        <fullName evidence="1">Kinetochore complex Sim4 subunit Fta1-domain-containing protein</fullName>
    </submittedName>
</protein>
<evidence type="ECO:0000313" key="1">
    <source>
        <dbReference type="EMBL" id="KAI4864718.1"/>
    </source>
</evidence>
<sequence length="307" mass="33181">MPDFAGGEDPRDSGAQVPWTWQPKGGGGEEVDRSAFLHLPLLLFRMPAPLKSVVISFLSSTFDCRISPLAIGTRTLVGSWEAWLSDSRQATSKDVLFTLGFHIEPPEPKAPKDGDGNDNGSSSSQAPAKPGPPPPQGLKTIDIAVPAAEVHRFLRVGEAATTTTRTNKRKSGATTVLSDEQQGRRRRKLAGGKDEEGWSWRRGGPRPAEEEAGREEKEAIEQQPFTEALAAYAWHHLGLDMFHPGVRVQRVACDAFALSEGRLKVFAPAGDGDTAAAPVWRLVRDLVRKARWNSGWGSGGTAMGMAI</sequence>
<dbReference type="EMBL" id="MU393482">
    <property type="protein sequence ID" value="KAI4864718.1"/>
    <property type="molecule type" value="Genomic_DNA"/>
</dbReference>
<accession>A0ACB9Z0I0</accession>
<comment type="caution">
    <text evidence="1">The sequence shown here is derived from an EMBL/GenBank/DDBJ whole genome shotgun (WGS) entry which is preliminary data.</text>
</comment>
<name>A0ACB9Z0I0_9PEZI</name>
<reference evidence="1 2" key="1">
    <citation type="journal article" date="2022" name="New Phytol.">
        <title>Ecological generalism drives hyperdiversity of secondary metabolite gene clusters in xylarialean endophytes.</title>
        <authorList>
            <person name="Franco M.E.E."/>
            <person name="Wisecaver J.H."/>
            <person name="Arnold A.E."/>
            <person name="Ju Y.M."/>
            <person name="Slot J.C."/>
            <person name="Ahrendt S."/>
            <person name="Moore L.P."/>
            <person name="Eastman K.E."/>
            <person name="Scott K."/>
            <person name="Konkel Z."/>
            <person name="Mondo S.J."/>
            <person name="Kuo A."/>
            <person name="Hayes R.D."/>
            <person name="Haridas S."/>
            <person name="Andreopoulos B."/>
            <person name="Riley R."/>
            <person name="LaButti K."/>
            <person name="Pangilinan J."/>
            <person name="Lipzen A."/>
            <person name="Amirebrahimi M."/>
            <person name="Yan J."/>
            <person name="Adam C."/>
            <person name="Keymanesh K."/>
            <person name="Ng V."/>
            <person name="Louie K."/>
            <person name="Northen T."/>
            <person name="Drula E."/>
            <person name="Henrissat B."/>
            <person name="Hsieh H.M."/>
            <person name="Youens-Clark K."/>
            <person name="Lutzoni F."/>
            <person name="Miadlikowska J."/>
            <person name="Eastwood D.C."/>
            <person name="Hamelin R.C."/>
            <person name="Grigoriev I.V."/>
            <person name="U'Ren J.M."/>
        </authorList>
    </citation>
    <scope>NUCLEOTIDE SEQUENCE [LARGE SCALE GENOMIC DNA]</scope>
    <source>
        <strain evidence="1 2">CBS 119005</strain>
    </source>
</reference>
<evidence type="ECO:0000313" key="2">
    <source>
        <dbReference type="Proteomes" id="UP001497700"/>
    </source>
</evidence>
<dbReference type="Proteomes" id="UP001497700">
    <property type="component" value="Unassembled WGS sequence"/>
</dbReference>
<gene>
    <name evidence="1" type="ORF">F4820DRAFT_422801</name>
</gene>
<keyword evidence="2" id="KW-1185">Reference proteome</keyword>